<evidence type="ECO:0000256" key="4">
    <source>
        <dbReference type="ARBA" id="ARBA00022898"/>
    </source>
</evidence>
<dbReference type="PANTHER" id="PTHR11999:SF70">
    <property type="entry name" value="MIP05841P"/>
    <property type="match status" value="1"/>
</dbReference>
<sequence>MYSKLVEDLDGLPALLDAARAQAGELLAGVADRPVAVPPGTFEPAELPEDGVGARAALAEFGRRWAPGFAASAGPRYLGFVTGGATPAAVAGDWLTAAADQNPVSSLDSSASDLERETVGWLAKLFGLGPEFSGAFVSGATMSNVVGLAIGREWLGERLGVTVADAGVAALGPVEVLSGSPHSSALKAMSVLGLGRSALRPVTVQPEREAVDVEALDRELAALGGRPAIVIANAGTVNTVDFDDLRAIAALKAKYPFWLHVDAAFGGFAALSPEHAALVGGLELADSVCVDLHKWLNVPYDSAIQFSRRLDLQVRVFQNSAAYLGHPGDNPDFVHRTPESSRRLRALAAWCTLAAYGRAGHREIVERCVAHARDLGDRLAGTPQWRLLAPVRLNVVCFTLAEDPTQERIDAVVRAVAAGGETFVTPTVYAGVPALRAAFSNWRTGREDVDRIFAALVSGSGAA</sequence>
<keyword evidence="3" id="KW-0210">Decarboxylase</keyword>
<dbReference type="EMBL" id="CP127294">
    <property type="protein sequence ID" value="WIX74995.1"/>
    <property type="molecule type" value="Genomic_DNA"/>
</dbReference>
<dbReference type="GO" id="GO:0030170">
    <property type="term" value="F:pyridoxal phosphate binding"/>
    <property type="evidence" value="ECO:0007669"/>
    <property type="project" value="InterPro"/>
</dbReference>
<dbReference type="GO" id="GO:0019752">
    <property type="term" value="P:carboxylic acid metabolic process"/>
    <property type="evidence" value="ECO:0007669"/>
    <property type="project" value="InterPro"/>
</dbReference>
<protein>
    <submittedName>
        <fullName evidence="9">Pyridoxal-dependent decarboxylase</fullName>
    </submittedName>
</protein>
<keyword evidence="6 8" id="KW-0456">Lyase</keyword>
<organism evidence="9 10">
    <name type="scientific">Amycolatopsis carbonis</name>
    <dbReference type="NCBI Taxonomy" id="715471"/>
    <lineage>
        <taxon>Bacteria</taxon>
        <taxon>Bacillati</taxon>
        <taxon>Actinomycetota</taxon>
        <taxon>Actinomycetes</taxon>
        <taxon>Pseudonocardiales</taxon>
        <taxon>Pseudonocardiaceae</taxon>
        <taxon>Amycolatopsis</taxon>
    </lineage>
</organism>
<evidence type="ECO:0000256" key="8">
    <source>
        <dbReference type="RuleBase" id="RU000382"/>
    </source>
</evidence>
<proteinExistence type="inferred from homology"/>
<dbReference type="GO" id="GO:0006520">
    <property type="term" value="P:amino acid metabolic process"/>
    <property type="evidence" value="ECO:0007669"/>
    <property type="project" value="InterPro"/>
</dbReference>
<dbReference type="GO" id="GO:0004058">
    <property type="term" value="F:aromatic-L-amino-acid decarboxylase activity"/>
    <property type="evidence" value="ECO:0007669"/>
    <property type="project" value="UniProtKB-ARBA"/>
</dbReference>
<keyword evidence="4 7" id="KW-0663">Pyridoxal phosphate</keyword>
<dbReference type="AlphaFoldDB" id="A0A9Y2MNM4"/>
<dbReference type="Proteomes" id="UP001236014">
    <property type="component" value="Chromosome"/>
</dbReference>
<dbReference type="Gene3D" id="3.90.1150.170">
    <property type="match status" value="1"/>
</dbReference>
<dbReference type="InterPro" id="IPR002129">
    <property type="entry name" value="PyrdxlP-dep_de-COase"/>
</dbReference>
<name>A0A9Y2MNM4_9PSEU</name>
<dbReference type="PRINTS" id="PR00800">
    <property type="entry name" value="YHDCRBOXLASE"/>
</dbReference>
<dbReference type="PANTHER" id="PTHR11999">
    <property type="entry name" value="GROUP II PYRIDOXAL-5-PHOSPHATE DECARBOXYLASE"/>
    <property type="match status" value="1"/>
</dbReference>
<dbReference type="GO" id="GO:0017000">
    <property type="term" value="P:antibiotic biosynthetic process"/>
    <property type="evidence" value="ECO:0007669"/>
    <property type="project" value="UniProtKB-KW"/>
</dbReference>
<keyword evidence="5" id="KW-0045">Antibiotic biosynthesis</keyword>
<feature type="modified residue" description="N6-(pyridoxal phosphate)lysine" evidence="7">
    <location>
        <position position="294"/>
    </location>
</feature>
<dbReference type="Pfam" id="PF00282">
    <property type="entry name" value="Pyridoxal_deC"/>
    <property type="match status" value="1"/>
</dbReference>
<dbReference type="Gene3D" id="3.40.640.10">
    <property type="entry name" value="Type I PLP-dependent aspartate aminotransferase-like (Major domain)"/>
    <property type="match status" value="1"/>
</dbReference>
<comment type="cofactor">
    <cofactor evidence="1 7 8">
        <name>pyridoxal 5'-phosphate</name>
        <dbReference type="ChEBI" id="CHEBI:597326"/>
    </cofactor>
</comment>
<evidence type="ECO:0000256" key="3">
    <source>
        <dbReference type="ARBA" id="ARBA00022793"/>
    </source>
</evidence>
<evidence type="ECO:0000256" key="7">
    <source>
        <dbReference type="PIRSR" id="PIRSR602129-50"/>
    </source>
</evidence>
<evidence type="ECO:0000313" key="9">
    <source>
        <dbReference type="EMBL" id="WIX74995.1"/>
    </source>
</evidence>
<dbReference type="KEGG" id="acab:QRX50_25895"/>
<dbReference type="InterPro" id="IPR010977">
    <property type="entry name" value="Aromatic_deC"/>
</dbReference>
<reference evidence="9 10" key="1">
    <citation type="submission" date="2023-06" db="EMBL/GenBank/DDBJ databases">
        <authorList>
            <person name="Oyuntsetseg B."/>
            <person name="Kim S.B."/>
        </authorList>
    </citation>
    <scope>NUCLEOTIDE SEQUENCE [LARGE SCALE GENOMIC DNA]</scope>
    <source>
        <strain evidence="9 10">2-15</strain>
    </source>
</reference>
<evidence type="ECO:0000313" key="10">
    <source>
        <dbReference type="Proteomes" id="UP001236014"/>
    </source>
</evidence>
<evidence type="ECO:0000256" key="5">
    <source>
        <dbReference type="ARBA" id="ARBA00023194"/>
    </source>
</evidence>
<dbReference type="RefSeq" id="WP_285965772.1">
    <property type="nucleotide sequence ID" value="NZ_CP127294.1"/>
</dbReference>
<dbReference type="InterPro" id="IPR015424">
    <property type="entry name" value="PyrdxlP-dep_Trfase"/>
</dbReference>
<dbReference type="InterPro" id="IPR015422">
    <property type="entry name" value="PyrdxlP-dep_Trfase_small"/>
</dbReference>
<comment type="similarity">
    <text evidence="2 8">Belongs to the group II decarboxylase family.</text>
</comment>
<accession>A0A9Y2MNM4</accession>
<evidence type="ECO:0000256" key="2">
    <source>
        <dbReference type="ARBA" id="ARBA00009533"/>
    </source>
</evidence>
<gene>
    <name evidence="9" type="ORF">QRX50_25895</name>
</gene>
<keyword evidence="10" id="KW-1185">Reference proteome</keyword>
<dbReference type="InterPro" id="IPR015421">
    <property type="entry name" value="PyrdxlP-dep_Trfase_major"/>
</dbReference>
<dbReference type="SUPFAM" id="SSF53383">
    <property type="entry name" value="PLP-dependent transferases"/>
    <property type="match status" value="1"/>
</dbReference>
<dbReference type="Gene3D" id="3.90.1150.10">
    <property type="entry name" value="Aspartate Aminotransferase, domain 1"/>
    <property type="match status" value="1"/>
</dbReference>
<evidence type="ECO:0000256" key="6">
    <source>
        <dbReference type="ARBA" id="ARBA00023239"/>
    </source>
</evidence>
<evidence type="ECO:0000256" key="1">
    <source>
        <dbReference type="ARBA" id="ARBA00001933"/>
    </source>
</evidence>